<dbReference type="PATRIC" id="fig|1315976.3.peg.2009"/>
<proteinExistence type="predicted"/>
<keyword evidence="2" id="KW-1185">Reference proteome</keyword>
<accession>R8AQ01</accession>
<dbReference type="EMBL" id="AQQO01000344">
    <property type="protein sequence ID" value="EON88407.1"/>
    <property type="molecule type" value="Genomic_DNA"/>
</dbReference>
<name>R8AQ01_PLESH</name>
<sequence>MTMCNTTAEIINTTDLQDSVLDAMACVIGQNLDLPAGRVMQSAMQGTLIHQVRDFYSRHPEMRALPLGEVAQ</sequence>
<evidence type="ECO:0000313" key="2">
    <source>
        <dbReference type="Proteomes" id="UP000014012"/>
    </source>
</evidence>
<dbReference type="HOGENOM" id="CLU_2772366_0_0_6"/>
<gene>
    <name evidence="1" type="ORF">PLESHI_10745</name>
</gene>
<organism evidence="1 2">
    <name type="scientific">Plesiomonas shigelloides 302-73</name>
    <dbReference type="NCBI Taxonomy" id="1315976"/>
    <lineage>
        <taxon>Bacteria</taxon>
        <taxon>Pseudomonadati</taxon>
        <taxon>Pseudomonadota</taxon>
        <taxon>Gammaproteobacteria</taxon>
        <taxon>Enterobacterales</taxon>
        <taxon>Enterobacteriaceae</taxon>
        <taxon>Plesiomonas</taxon>
    </lineage>
</organism>
<dbReference type="Proteomes" id="UP000014012">
    <property type="component" value="Unassembled WGS sequence"/>
</dbReference>
<protein>
    <submittedName>
        <fullName evidence="1">Uncharacterized protein</fullName>
    </submittedName>
</protein>
<dbReference type="AlphaFoldDB" id="R8AQ01"/>
<reference evidence="1 2" key="1">
    <citation type="journal article" date="2013" name="Genome Announc.">
        <title>Genome Sequence of Plesiomonas shigelloides Strain 302-73 (Serotype O1).</title>
        <authorList>
            <person name="Pique N."/>
            <person name="Aquilini E."/>
            <person name="Alioto T."/>
            <person name="Minana-Galbis D."/>
            <person name="Tomas J.M."/>
        </authorList>
    </citation>
    <scope>NUCLEOTIDE SEQUENCE [LARGE SCALE GENOMIC DNA]</scope>
    <source>
        <strain evidence="1 2">302-73</strain>
    </source>
</reference>
<comment type="caution">
    <text evidence="1">The sequence shown here is derived from an EMBL/GenBank/DDBJ whole genome shotgun (WGS) entry which is preliminary data.</text>
</comment>
<evidence type="ECO:0000313" key="1">
    <source>
        <dbReference type="EMBL" id="EON88407.1"/>
    </source>
</evidence>